<evidence type="ECO:0000256" key="4">
    <source>
        <dbReference type="ARBA" id="ARBA00023125"/>
    </source>
</evidence>
<comment type="similarity">
    <text evidence="2 6">Belongs to the transposase mutator family.</text>
</comment>
<reference evidence="7 8" key="1">
    <citation type="submission" date="2016-10" db="EMBL/GenBank/DDBJ databases">
        <authorList>
            <person name="Varghese N."/>
            <person name="Submissions S."/>
        </authorList>
    </citation>
    <scope>NUCLEOTIDE SEQUENCE [LARGE SCALE GENOMIC DNA]</scope>
    <source>
        <strain evidence="7 8">WG10</strain>
    </source>
</reference>
<proteinExistence type="inferred from homology"/>
<keyword evidence="4 6" id="KW-0238">DNA-binding</keyword>
<keyword evidence="6" id="KW-0814">Transposable element</keyword>
<evidence type="ECO:0000256" key="2">
    <source>
        <dbReference type="ARBA" id="ARBA00010961"/>
    </source>
</evidence>
<dbReference type="PROSITE" id="PS01007">
    <property type="entry name" value="TRANSPOSASE_MUTATOR"/>
    <property type="match status" value="1"/>
</dbReference>
<dbReference type="EMBL" id="FMYT01000021">
    <property type="protein sequence ID" value="SDC98753.1"/>
    <property type="molecule type" value="Genomic_DNA"/>
</dbReference>
<dbReference type="GO" id="GO:0006313">
    <property type="term" value="P:DNA transposition"/>
    <property type="evidence" value="ECO:0007669"/>
    <property type="project" value="UniProtKB-UniRule"/>
</dbReference>
<comment type="function">
    <text evidence="1 6">Required for the transposition of the insertion element.</text>
</comment>
<keyword evidence="5 6" id="KW-0233">DNA recombination</keyword>
<organism evidence="7 8">
    <name type="scientific">Halanaerobium congolense</name>
    <dbReference type="NCBI Taxonomy" id="54121"/>
    <lineage>
        <taxon>Bacteria</taxon>
        <taxon>Bacillati</taxon>
        <taxon>Bacillota</taxon>
        <taxon>Clostridia</taxon>
        <taxon>Halanaerobiales</taxon>
        <taxon>Halanaerobiaceae</taxon>
        <taxon>Halanaerobium</taxon>
    </lineage>
</organism>
<gene>
    <name evidence="7" type="ORF">SAMN04488597_12110</name>
</gene>
<dbReference type="AlphaFoldDB" id="A0A1G6R2Y0"/>
<evidence type="ECO:0000256" key="5">
    <source>
        <dbReference type="ARBA" id="ARBA00023172"/>
    </source>
</evidence>
<evidence type="ECO:0000256" key="3">
    <source>
        <dbReference type="ARBA" id="ARBA00022578"/>
    </source>
</evidence>
<sequence length="411" mass="48120">MVELFISEIKTKPLGGLLMKSITDNPNNGQVNFDDMINDLIKNFIEKLLKGELTEFLNYDKYDSAGKNSGNSRNGNYSRNFQTKYGVIENLEVPRDRNNDFQTALFEPYKRRDDWLEQTVIQMYARGLSTRDIANLIEQMYGQKYSATSVSNLTDIAVKEIEQWKNRPLEKRYSVLFIDALSIKIRREHVGNESAYIIIGINEEGYREILDFYIGVTESAALWQEVLMNLKSRGVEQVLLGVMDGLPGLTDSFLKVYPKADVQRCVVHKVRNTLHKVKKKHTDEIVTDLKKIYKAPSREYAEQALNDFSSKWDKLYPHLAQSWFEDKDELFAFYKYPDSIQKSIYTTNWIERANKEIRKRLKTMNSLPNEKAAEKILYLKILDYNSKWSERRLKGFLAARDKLIQLFEERY</sequence>
<dbReference type="GO" id="GO:0003677">
    <property type="term" value="F:DNA binding"/>
    <property type="evidence" value="ECO:0007669"/>
    <property type="project" value="UniProtKB-UniRule"/>
</dbReference>
<evidence type="ECO:0000256" key="1">
    <source>
        <dbReference type="ARBA" id="ARBA00002190"/>
    </source>
</evidence>
<dbReference type="InterPro" id="IPR001207">
    <property type="entry name" value="Transposase_mutator"/>
</dbReference>
<dbReference type="PANTHER" id="PTHR33217">
    <property type="entry name" value="TRANSPOSASE FOR INSERTION SEQUENCE ELEMENT IS1081"/>
    <property type="match status" value="1"/>
</dbReference>
<accession>A0A1G6R2Y0</accession>
<dbReference type="Pfam" id="PF00872">
    <property type="entry name" value="Transposase_mut"/>
    <property type="match status" value="1"/>
</dbReference>
<evidence type="ECO:0000313" key="8">
    <source>
        <dbReference type="Proteomes" id="UP000324896"/>
    </source>
</evidence>
<evidence type="ECO:0000313" key="7">
    <source>
        <dbReference type="EMBL" id="SDC98753.1"/>
    </source>
</evidence>
<dbReference type="Proteomes" id="UP000324896">
    <property type="component" value="Unassembled WGS sequence"/>
</dbReference>
<dbReference type="NCBIfam" id="NF033543">
    <property type="entry name" value="transpos_IS256"/>
    <property type="match status" value="1"/>
</dbReference>
<dbReference type="PANTHER" id="PTHR33217:SF8">
    <property type="entry name" value="MUTATOR FAMILY TRANSPOSASE"/>
    <property type="match status" value="1"/>
</dbReference>
<keyword evidence="3 6" id="KW-0815">Transposition</keyword>
<protein>
    <recommendedName>
        <fullName evidence="6">Mutator family transposase</fullName>
    </recommendedName>
</protein>
<name>A0A1G6R2Y0_9FIRM</name>
<evidence type="ECO:0000256" key="6">
    <source>
        <dbReference type="RuleBase" id="RU365089"/>
    </source>
</evidence>
<dbReference type="GO" id="GO:0004803">
    <property type="term" value="F:transposase activity"/>
    <property type="evidence" value="ECO:0007669"/>
    <property type="project" value="UniProtKB-UniRule"/>
</dbReference>